<dbReference type="PROSITE" id="PS51059">
    <property type="entry name" value="PARP_CATALYTIC"/>
    <property type="match status" value="1"/>
</dbReference>
<evidence type="ECO:0000313" key="14">
    <source>
        <dbReference type="Proteomes" id="UP001292094"/>
    </source>
</evidence>
<evidence type="ECO:0000256" key="7">
    <source>
        <dbReference type="ARBA" id="ARBA00024347"/>
    </source>
</evidence>
<dbReference type="EMBL" id="JAWZYT010002002">
    <property type="protein sequence ID" value="KAK4307456.1"/>
    <property type="molecule type" value="Genomic_DNA"/>
</dbReference>
<dbReference type="SUPFAM" id="SSF56399">
    <property type="entry name" value="ADP-ribosylation"/>
    <property type="match status" value="1"/>
</dbReference>
<feature type="region of interest" description="Disordered" evidence="9">
    <location>
        <begin position="1"/>
        <end position="57"/>
    </location>
</feature>
<feature type="compositionally biased region" description="Basic residues" evidence="9">
    <location>
        <begin position="1"/>
        <end position="10"/>
    </location>
</feature>
<dbReference type="InterPro" id="IPR050800">
    <property type="entry name" value="ARTD/PARP"/>
</dbReference>
<feature type="domain" description="PARP catalytic" evidence="10">
    <location>
        <begin position="340"/>
        <end position="556"/>
    </location>
</feature>
<dbReference type="InterPro" id="IPR008893">
    <property type="entry name" value="WGR_domain"/>
</dbReference>
<dbReference type="InterPro" id="IPR036930">
    <property type="entry name" value="WGR_dom_sf"/>
</dbReference>
<dbReference type="Pfam" id="PF00644">
    <property type="entry name" value="PARP"/>
    <property type="match status" value="1"/>
</dbReference>
<dbReference type="GO" id="GO:0003950">
    <property type="term" value="F:NAD+ poly-ADP-ribosyltransferase activity"/>
    <property type="evidence" value="ECO:0007669"/>
    <property type="project" value="UniProtKB-UniRule"/>
</dbReference>
<evidence type="ECO:0000256" key="4">
    <source>
        <dbReference type="ARBA" id="ARBA00022695"/>
    </source>
</evidence>
<dbReference type="InterPro" id="IPR036616">
    <property type="entry name" value="Poly(ADP-ribose)pol_reg_dom_sf"/>
</dbReference>
<evidence type="ECO:0000259" key="11">
    <source>
        <dbReference type="PROSITE" id="PS51060"/>
    </source>
</evidence>
<dbReference type="AlphaFoldDB" id="A0AAE1PG30"/>
<dbReference type="EC" id="2.4.2.-" evidence="8"/>
<evidence type="ECO:0000256" key="5">
    <source>
        <dbReference type="ARBA" id="ARBA00023027"/>
    </source>
</evidence>
<dbReference type="GO" id="GO:0035861">
    <property type="term" value="C:site of double-strand break"/>
    <property type="evidence" value="ECO:0007669"/>
    <property type="project" value="TreeGrafter"/>
</dbReference>
<gene>
    <name evidence="13" type="ORF">Pmani_020784</name>
</gene>
<dbReference type="Pfam" id="PF02877">
    <property type="entry name" value="PARP_reg"/>
    <property type="match status" value="1"/>
</dbReference>
<protein>
    <recommendedName>
        <fullName evidence="8">Poly [ADP-ribose] polymerase</fullName>
        <shortName evidence="8">PARP</shortName>
        <ecNumber evidence="8">2.4.2.-</ecNumber>
    </recommendedName>
</protein>
<reference evidence="13" key="1">
    <citation type="submission" date="2023-11" db="EMBL/GenBank/DDBJ databases">
        <title>Genome assemblies of two species of porcelain crab, Petrolisthes cinctipes and Petrolisthes manimaculis (Anomura: Porcellanidae).</title>
        <authorList>
            <person name="Angst P."/>
        </authorList>
    </citation>
    <scope>NUCLEOTIDE SEQUENCE</scope>
    <source>
        <strain evidence="13">PB745_02</strain>
        <tissue evidence="13">Gill</tissue>
    </source>
</reference>
<evidence type="ECO:0000256" key="8">
    <source>
        <dbReference type="RuleBase" id="RU362114"/>
    </source>
</evidence>
<dbReference type="CDD" id="cd01437">
    <property type="entry name" value="parp_like"/>
    <property type="match status" value="1"/>
</dbReference>
<evidence type="ECO:0000256" key="3">
    <source>
        <dbReference type="ARBA" id="ARBA00022679"/>
    </source>
</evidence>
<keyword evidence="3 8" id="KW-0808">Transferase</keyword>
<dbReference type="GO" id="GO:1990404">
    <property type="term" value="F:NAD+-protein mono-ADP-ribosyltransferase activity"/>
    <property type="evidence" value="ECO:0007669"/>
    <property type="project" value="TreeGrafter"/>
</dbReference>
<dbReference type="FunFam" id="2.20.140.10:FF:000001">
    <property type="entry name" value="Poly [ADP-ribose] polymerase"/>
    <property type="match status" value="1"/>
</dbReference>
<sequence>MARGRGRGRGRGAAGTRGRGRAAATRTTTKRQIKKEEEEEEGSPPAKLQREESTNTQLRQAINEAKETKSDTPKKYKCDKYVVGIHPKAVILDDYTCMLNQTNIGDNNNKFYIIQVNKEGKKYMCFTRWGRVGEDGQYNFTYENMDGAISSFKKKFKNKTKNDWDKRDNFVAKAGKYTMIEIDEESDDEEDTVDTGGTGGGIIKKELVPSFSGPCSLPLRTQIMIKLIFSDDMFANQMSRMNLDVRKMPLGKLSKVQIARGLEALLDIEEAIKQNKSQQTLQELSSKFYTLVPHTFGRSVPPVMDTDSVVQQKKEVMLTLSDIELTQSLQKNQDKDVDIHPLLEKYQMLDCKLELLNKSSSEFKMLKEYSTACPINRAGPLLDVWRVDREGEKLRFSVHDDIKHRKLLWHGTNVAVVAAILKSGLRIMPHSGGMVGKGIYFASENAKSSLYVSPHYGEFEGESRIGFMFLVEVALGKEHSILTPDGSLTRAPPGYDSVVARGSSEPNAVRGQAGVILIADLPASTPPSLCSVVPLVLLVLPSRVPTPPSSAASDVPRLPSLPAWVPARLLPPVPGSFSRDRMSRVLPEDARGR</sequence>
<name>A0AAE1PG30_9EUCA</name>
<evidence type="ECO:0000259" key="10">
    <source>
        <dbReference type="PROSITE" id="PS51059"/>
    </source>
</evidence>
<dbReference type="SUPFAM" id="SSF47587">
    <property type="entry name" value="Domain of poly(ADP-ribose) polymerase"/>
    <property type="match status" value="1"/>
</dbReference>
<dbReference type="SMART" id="SM00773">
    <property type="entry name" value="WGR"/>
    <property type="match status" value="1"/>
</dbReference>
<comment type="similarity">
    <text evidence="7">Belongs to the ARTD/PARP family.</text>
</comment>
<keyword evidence="14" id="KW-1185">Reference proteome</keyword>
<dbReference type="InterPro" id="IPR004102">
    <property type="entry name" value="Poly(ADP-ribose)pol_reg_dom"/>
</dbReference>
<dbReference type="SUPFAM" id="SSF142921">
    <property type="entry name" value="WGR domain-like"/>
    <property type="match status" value="1"/>
</dbReference>
<dbReference type="GO" id="GO:0006302">
    <property type="term" value="P:double-strand break repair"/>
    <property type="evidence" value="ECO:0007669"/>
    <property type="project" value="TreeGrafter"/>
</dbReference>
<dbReference type="PANTHER" id="PTHR10459">
    <property type="entry name" value="DNA LIGASE"/>
    <property type="match status" value="1"/>
</dbReference>
<keyword evidence="2 8" id="KW-0328">Glycosyltransferase</keyword>
<feature type="domain" description="WGR" evidence="12">
    <location>
        <begin position="88"/>
        <end position="177"/>
    </location>
</feature>
<keyword evidence="4" id="KW-0548">Nucleotidyltransferase</keyword>
<dbReference type="Gene3D" id="2.20.140.10">
    <property type="entry name" value="WGR domain"/>
    <property type="match status" value="1"/>
</dbReference>
<dbReference type="InterPro" id="IPR012317">
    <property type="entry name" value="Poly(ADP-ribose)pol_cat_dom"/>
</dbReference>
<dbReference type="PROSITE" id="PS51060">
    <property type="entry name" value="PARP_ALPHA_HD"/>
    <property type="match status" value="1"/>
</dbReference>
<keyword evidence="6" id="KW-0539">Nucleus</keyword>
<evidence type="ECO:0000259" key="12">
    <source>
        <dbReference type="PROSITE" id="PS51977"/>
    </source>
</evidence>
<dbReference type="PANTHER" id="PTHR10459:SF66">
    <property type="entry name" value="PROTEIN MONO-ADP-RIBOSYLTRANSFERASE PARP3"/>
    <property type="match status" value="1"/>
</dbReference>
<dbReference type="Gene3D" id="3.90.228.10">
    <property type="match status" value="1"/>
</dbReference>
<dbReference type="GO" id="GO:0016779">
    <property type="term" value="F:nucleotidyltransferase activity"/>
    <property type="evidence" value="ECO:0007669"/>
    <property type="project" value="UniProtKB-KW"/>
</dbReference>
<evidence type="ECO:0000256" key="2">
    <source>
        <dbReference type="ARBA" id="ARBA00022676"/>
    </source>
</evidence>
<proteinExistence type="inferred from homology"/>
<organism evidence="13 14">
    <name type="scientific">Petrolisthes manimaculis</name>
    <dbReference type="NCBI Taxonomy" id="1843537"/>
    <lineage>
        <taxon>Eukaryota</taxon>
        <taxon>Metazoa</taxon>
        <taxon>Ecdysozoa</taxon>
        <taxon>Arthropoda</taxon>
        <taxon>Crustacea</taxon>
        <taxon>Multicrustacea</taxon>
        <taxon>Malacostraca</taxon>
        <taxon>Eumalacostraca</taxon>
        <taxon>Eucarida</taxon>
        <taxon>Decapoda</taxon>
        <taxon>Pleocyemata</taxon>
        <taxon>Anomura</taxon>
        <taxon>Galatheoidea</taxon>
        <taxon>Porcellanidae</taxon>
        <taxon>Petrolisthes</taxon>
    </lineage>
</organism>
<keyword evidence="5 8" id="KW-0520">NAD</keyword>
<dbReference type="PROSITE" id="PS51977">
    <property type="entry name" value="WGR"/>
    <property type="match status" value="1"/>
</dbReference>
<dbReference type="GO" id="GO:0005730">
    <property type="term" value="C:nucleolus"/>
    <property type="evidence" value="ECO:0007669"/>
    <property type="project" value="TreeGrafter"/>
</dbReference>
<dbReference type="Gene3D" id="1.20.142.10">
    <property type="entry name" value="Poly(ADP-ribose) polymerase, regulatory domain"/>
    <property type="match status" value="1"/>
</dbReference>
<dbReference type="GO" id="GO:0070212">
    <property type="term" value="P:protein poly-ADP-ribosylation"/>
    <property type="evidence" value="ECO:0007669"/>
    <property type="project" value="TreeGrafter"/>
</dbReference>
<feature type="domain" description="PARP alpha-helical" evidence="11">
    <location>
        <begin position="214"/>
        <end position="331"/>
    </location>
</feature>
<evidence type="ECO:0000256" key="1">
    <source>
        <dbReference type="ARBA" id="ARBA00004123"/>
    </source>
</evidence>
<evidence type="ECO:0000256" key="9">
    <source>
        <dbReference type="SAM" id="MobiDB-lite"/>
    </source>
</evidence>
<accession>A0AAE1PG30</accession>
<comment type="subcellular location">
    <subcellularLocation>
        <location evidence="1">Nucleus</location>
    </subcellularLocation>
</comment>
<comment type="caution">
    <text evidence="13">The sequence shown here is derived from an EMBL/GenBank/DDBJ whole genome shotgun (WGS) entry which is preliminary data.</text>
</comment>
<evidence type="ECO:0000256" key="6">
    <source>
        <dbReference type="ARBA" id="ARBA00023242"/>
    </source>
</evidence>
<dbReference type="Pfam" id="PF05406">
    <property type="entry name" value="WGR"/>
    <property type="match status" value="1"/>
</dbReference>
<evidence type="ECO:0000313" key="13">
    <source>
        <dbReference type="EMBL" id="KAK4307456.1"/>
    </source>
</evidence>
<dbReference type="Proteomes" id="UP001292094">
    <property type="component" value="Unassembled WGS sequence"/>
</dbReference>